<name>A0A376CPS0_9CORY</name>
<gene>
    <name evidence="3" type="ORF">NCTC11862_01467</name>
</gene>
<dbReference type="AlphaFoldDB" id="A0A376CPS0"/>
<dbReference type="OrthoDB" id="4428093at2"/>
<keyword evidence="2" id="KW-0472">Membrane</keyword>
<evidence type="ECO:0000256" key="2">
    <source>
        <dbReference type="SAM" id="Phobius"/>
    </source>
</evidence>
<proteinExistence type="predicted"/>
<sequence length="322" mass="34580">MSTLTITVTPTVTIIDADTTYFRYDKPSPSALVEYCLTLVSDEPAGHTIAISAEEDFAEELIAASEMVGFAAYAVARDDDRLTEEAGPPDQEPPPPPSESTTPEELTGLIRPVEAQGAPSVSRLPVIVLGATVAVVLGAGLWAVGMSSGGSVPVPETEVAAPETSERVSEPAAEPVASEPEETDKAPETVVLAQDGLEVTLPAGFHLEAHDDMWKAEGDDPDFRLQLAIDDLYGLPGDQLLQQVEREISMDEELELVAVDDHHIEYRQYAVDGSEATWVTWVEGDMQLSVGCHTRFAPTTVQRATCHMAYESATYTAPSQQL</sequence>
<organism evidence="3 4">
    <name type="scientific">Corynebacterium pilosum</name>
    <dbReference type="NCBI Taxonomy" id="35756"/>
    <lineage>
        <taxon>Bacteria</taxon>
        <taxon>Bacillati</taxon>
        <taxon>Actinomycetota</taxon>
        <taxon>Actinomycetes</taxon>
        <taxon>Mycobacteriales</taxon>
        <taxon>Corynebacteriaceae</taxon>
        <taxon>Corynebacterium</taxon>
    </lineage>
</organism>
<feature type="region of interest" description="Disordered" evidence="1">
    <location>
        <begin position="148"/>
        <end position="186"/>
    </location>
</feature>
<dbReference type="Proteomes" id="UP000254467">
    <property type="component" value="Unassembled WGS sequence"/>
</dbReference>
<dbReference type="RefSeq" id="WP_018581670.1">
    <property type="nucleotide sequence ID" value="NZ_LDYD01000005.1"/>
</dbReference>
<keyword evidence="2" id="KW-0812">Transmembrane</keyword>
<evidence type="ECO:0000256" key="1">
    <source>
        <dbReference type="SAM" id="MobiDB-lite"/>
    </source>
</evidence>
<evidence type="ECO:0000313" key="3">
    <source>
        <dbReference type="EMBL" id="STC69668.1"/>
    </source>
</evidence>
<dbReference type="STRING" id="35756.GCA_001044155_00940"/>
<protein>
    <submittedName>
        <fullName evidence="3">Type VII secretion-associated protein, Rv3446c family</fullName>
    </submittedName>
</protein>
<evidence type="ECO:0000313" key="4">
    <source>
        <dbReference type="Proteomes" id="UP000254467"/>
    </source>
</evidence>
<feature type="region of interest" description="Disordered" evidence="1">
    <location>
        <begin position="83"/>
        <end position="105"/>
    </location>
</feature>
<feature type="transmembrane region" description="Helical" evidence="2">
    <location>
        <begin position="126"/>
        <end position="145"/>
    </location>
</feature>
<keyword evidence="4" id="KW-1185">Reference proteome</keyword>
<accession>A0A376CPS0</accession>
<dbReference type="EMBL" id="UFXQ01000001">
    <property type="protein sequence ID" value="STC69668.1"/>
    <property type="molecule type" value="Genomic_DNA"/>
</dbReference>
<keyword evidence="2" id="KW-1133">Transmembrane helix</keyword>
<dbReference type="NCBIfam" id="TIGR03931">
    <property type="entry name" value="T7SS_Rv3446c"/>
    <property type="match status" value="1"/>
</dbReference>
<dbReference type="InterPro" id="IPR023840">
    <property type="entry name" value="T7SS_Rv3446c"/>
</dbReference>
<reference evidence="3 4" key="1">
    <citation type="submission" date="2018-06" db="EMBL/GenBank/DDBJ databases">
        <authorList>
            <consortium name="Pathogen Informatics"/>
            <person name="Doyle S."/>
        </authorList>
    </citation>
    <scope>NUCLEOTIDE SEQUENCE [LARGE SCALE GENOMIC DNA]</scope>
    <source>
        <strain evidence="3 4">NCTC11862</strain>
    </source>
</reference>